<proteinExistence type="predicted"/>
<accession>A0ABP9RT84</accession>
<organism evidence="2 3">
    <name type="scientific">Rugosimonospora acidiphila</name>
    <dbReference type="NCBI Taxonomy" id="556531"/>
    <lineage>
        <taxon>Bacteria</taxon>
        <taxon>Bacillati</taxon>
        <taxon>Actinomycetota</taxon>
        <taxon>Actinomycetes</taxon>
        <taxon>Micromonosporales</taxon>
        <taxon>Micromonosporaceae</taxon>
        <taxon>Rugosimonospora</taxon>
    </lineage>
</organism>
<protein>
    <submittedName>
        <fullName evidence="2">Extracellular solute-binding protein</fullName>
    </submittedName>
</protein>
<feature type="signal peptide" evidence="1">
    <location>
        <begin position="1"/>
        <end position="30"/>
    </location>
</feature>
<dbReference type="EMBL" id="BAABJQ010000007">
    <property type="protein sequence ID" value="GAA5185322.1"/>
    <property type="molecule type" value="Genomic_DNA"/>
</dbReference>
<keyword evidence="1" id="KW-0732">Signal</keyword>
<dbReference type="Gene3D" id="3.40.190.10">
    <property type="entry name" value="Periplasmic binding protein-like II"/>
    <property type="match status" value="2"/>
</dbReference>
<dbReference type="RefSeq" id="WP_345629819.1">
    <property type="nucleotide sequence ID" value="NZ_BAABJQ010000007.1"/>
</dbReference>
<dbReference type="InterPro" id="IPR006059">
    <property type="entry name" value="SBP"/>
</dbReference>
<dbReference type="PROSITE" id="PS51318">
    <property type="entry name" value="TAT"/>
    <property type="match status" value="1"/>
</dbReference>
<feature type="chain" id="PRO_5045630915" evidence="1">
    <location>
        <begin position="31"/>
        <end position="469"/>
    </location>
</feature>
<evidence type="ECO:0000313" key="2">
    <source>
        <dbReference type="EMBL" id="GAA5185322.1"/>
    </source>
</evidence>
<gene>
    <name evidence="2" type="ORF">GCM10023322_28980</name>
</gene>
<dbReference type="InterPro" id="IPR006311">
    <property type="entry name" value="TAT_signal"/>
</dbReference>
<comment type="caution">
    <text evidence="2">The sequence shown here is derived from an EMBL/GenBank/DDBJ whole genome shotgun (WGS) entry which is preliminary data.</text>
</comment>
<dbReference type="Pfam" id="PF01547">
    <property type="entry name" value="SBP_bac_1"/>
    <property type="match status" value="1"/>
</dbReference>
<sequence length="469" mass="51393">MTGPQLSRRRLLSGASVAGLGLAAPSLLSACGGGGSGSAGNGTGTVNLWIDITGDANQKYFDDSVVGAFEKAYPKITMKTTYYKGDDLRRVVQTALQARSGPDIVRGPSATQTLTWSKAHVLADLTPYAKKWGWDSKLASWAAKAFTTDGKLYALPMRMDTMMLYYNKTLFEAKGWKQPTNRSELEALATESHGQGIVPFGSSNVDWTAAGEWLMTVFWNHYSGPDALYQALTGKIQFTDPVFVDAVALLKSYFDKGWVSGGTDKYFSVPSAEIGANFGNGKVATIPQGEWFMSNVGQYFGAKAKTSNDNDWDWMPIPALRDEVKYPLYEMGIGGSFAINAAGKNQDAAADFLNWYYGDREAALERMADVPATYNIPINFTDSEIPAKTDPRAARVLTELNKAVASGNYGYVTWTWWPPKSDTFVYQGLEQVLTNKLTPAEYCKQLADMFTDERKQGTIPQMMPRGASQ</sequence>
<name>A0ABP9RT84_9ACTN</name>
<dbReference type="InterPro" id="IPR050490">
    <property type="entry name" value="Bact_solute-bd_prot1"/>
</dbReference>
<dbReference type="PANTHER" id="PTHR43649">
    <property type="entry name" value="ARABINOSE-BINDING PROTEIN-RELATED"/>
    <property type="match status" value="1"/>
</dbReference>
<dbReference type="SUPFAM" id="SSF53850">
    <property type="entry name" value="Periplasmic binding protein-like II"/>
    <property type="match status" value="1"/>
</dbReference>
<keyword evidence="3" id="KW-1185">Reference proteome</keyword>
<reference evidence="3" key="1">
    <citation type="journal article" date="2019" name="Int. J. Syst. Evol. Microbiol.">
        <title>The Global Catalogue of Microorganisms (GCM) 10K type strain sequencing project: providing services to taxonomists for standard genome sequencing and annotation.</title>
        <authorList>
            <consortium name="The Broad Institute Genomics Platform"/>
            <consortium name="The Broad Institute Genome Sequencing Center for Infectious Disease"/>
            <person name="Wu L."/>
            <person name="Ma J."/>
        </authorList>
    </citation>
    <scope>NUCLEOTIDE SEQUENCE [LARGE SCALE GENOMIC DNA]</scope>
    <source>
        <strain evidence="3">JCM 18304</strain>
    </source>
</reference>
<dbReference type="Proteomes" id="UP001501570">
    <property type="component" value="Unassembled WGS sequence"/>
</dbReference>
<evidence type="ECO:0000256" key="1">
    <source>
        <dbReference type="SAM" id="SignalP"/>
    </source>
</evidence>
<evidence type="ECO:0000313" key="3">
    <source>
        <dbReference type="Proteomes" id="UP001501570"/>
    </source>
</evidence>